<protein>
    <recommendedName>
        <fullName evidence="6">Probable hydrogen peroxide-inducible genes activator</fullName>
    </recommendedName>
</protein>
<dbReference type="InterPro" id="IPR005119">
    <property type="entry name" value="LysR_subst-bd"/>
</dbReference>
<dbReference type="FunFam" id="1.10.10.10:FF:000001">
    <property type="entry name" value="LysR family transcriptional regulator"/>
    <property type="match status" value="1"/>
</dbReference>
<dbReference type="EMBL" id="JACHGW010000006">
    <property type="protein sequence ID" value="MBB6053337.1"/>
    <property type="molecule type" value="Genomic_DNA"/>
</dbReference>
<evidence type="ECO:0000313" key="8">
    <source>
        <dbReference type="EMBL" id="MBB6053337.1"/>
    </source>
</evidence>
<dbReference type="SUPFAM" id="SSF53850">
    <property type="entry name" value="Periplasmic binding protein-like II"/>
    <property type="match status" value="1"/>
</dbReference>
<keyword evidence="5" id="KW-0804">Transcription</keyword>
<dbReference type="Proteomes" id="UP000520814">
    <property type="component" value="Unassembled WGS sequence"/>
</dbReference>
<dbReference type="GO" id="GO:0032993">
    <property type="term" value="C:protein-DNA complex"/>
    <property type="evidence" value="ECO:0007669"/>
    <property type="project" value="TreeGrafter"/>
</dbReference>
<dbReference type="AlphaFoldDB" id="A0A7W9SUY5"/>
<dbReference type="InterPro" id="IPR036390">
    <property type="entry name" value="WH_DNA-bd_sf"/>
</dbReference>
<name>A0A7W9SUY5_ARMRO</name>
<evidence type="ECO:0000256" key="6">
    <source>
        <dbReference type="ARBA" id="ARBA00040885"/>
    </source>
</evidence>
<evidence type="ECO:0000256" key="2">
    <source>
        <dbReference type="ARBA" id="ARBA00023015"/>
    </source>
</evidence>
<dbReference type="Pfam" id="PF03466">
    <property type="entry name" value="LysR_substrate"/>
    <property type="match status" value="1"/>
</dbReference>
<keyword evidence="3" id="KW-0238">DNA-binding</keyword>
<keyword evidence="4" id="KW-0010">Activator</keyword>
<reference evidence="8 9" key="1">
    <citation type="submission" date="2020-08" db="EMBL/GenBank/DDBJ databases">
        <title>Genomic Encyclopedia of Type Strains, Phase IV (KMG-IV): sequencing the most valuable type-strain genomes for metagenomic binning, comparative biology and taxonomic classification.</title>
        <authorList>
            <person name="Goeker M."/>
        </authorList>
    </citation>
    <scope>NUCLEOTIDE SEQUENCE [LARGE SCALE GENOMIC DNA]</scope>
    <source>
        <strain evidence="8 9">DSM 23562</strain>
    </source>
</reference>
<evidence type="ECO:0000256" key="3">
    <source>
        <dbReference type="ARBA" id="ARBA00023125"/>
    </source>
</evidence>
<keyword evidence="2" id="KW-0805">Transcription regulation</keyword>
<dbReference type="InterPro" id="IPR036388">
    <property type="entry name" value="WH-like_DNA-bd_sf"/>
</dbReference>
<gene>
    <name evidence="8" type="ORF">HNQ39_005171</name>
</gene>
<evidence type="ECO:0000256" key="4">
    <source>
        <dbReference type="ARBA" id="ARBA00023159"/>
    </source>
</evidence>
<dbReference type="RefSeq" id="WP_184203431.1">
    <property type="nucleotide sequence ID" value="NZ_JACHGW010000006.1"/>
</dbReference>
<dbReference type="Gene3D" id="3.40.190.10">
    <property type="entry name" value="Periplasmic binding protein-like II"/>
    <property type="match status" value="2"/>
</dbReference>
<dbReference type="PROSITE" id="PS50931">
    <property type="entry name" value="HTH_LYSR"/>
    <property type="match status" value="1"/>
</dbReference>
<dbReference type="SUPFAM" id="SSF46785">
    <property type="entry name" value="Winged helix' DNA-binding domain"/>
    <property type="match status" value="1"/>
</dbReference>
<accession>A0A7W9SUY5</accession>
<dbReference type="PANTHER" id="PTHR30346">
    <property type="entry name" value="TRANSCRIPTIONAL DUAL REGULATOR HCAR-RELATED"/>
    <property type="match status" value="1"/>
</dbReference>
<organism evidence="8 9">
    <name type="scientific">Armatimonas rosea</name>
    <dbReference type="NCBI Taxonomy" id="685828"/>
    <lineage>
        <taxon>Bacteria</taxon>
        <taxon>Bacillati</taxon>
        <taxon>Armatimonadota</taxon>
        <taxon>Armatimonadia</taxon>
        <taxon>Armatimonadales</taxon>
        <taxon>Armatimonadaceae</taxon>
        <taxon>Armatimonas</taxon>
    </lineage>
</organism>
<evidence type="ECO:0000256" key="5">
    <source>
        <dbReference type="ARBA" id="ARBA00023163"/>
    </source>
</evidence>
<comment type="similarity">
    <text evidence="1">Belongs to the LysR transcriptional regulatory family.</text>
</comment>
<evidence type="ECO:0000256" key="1">
    <source>
        <dbReference type="ARBA" id="ARBA00009437"/>
    </source>
</evidence>
<dbReference type="GO" id="GO:0003700">
    <property type="term" value="F:DNA-binding transcription factor activity"/>
    <property type="evidence" value="ECO:0007669"/>
    <property type="project" value="InterPro"/>
</dbReference>
<dbReference type="InterPro" id="IPR000847">
    <property type="entry name" value="LysR_HTH_N"/>
</dbReference>
<dbReference type="Gene3D" id="1.10.10.10">
    <property type="entry name" value="Winged helix-like DNA-binding domain superfamily/Winged helix DNA-binding domain"/>
    <property type="match status" value="1"/>
</dbReference>
<proteinExistence type="inferred from homology"/>
<dbReference type="PANTHER" id="PTHR30346:SF26">
    <property type="entry name" value="HYDROGEN PEROXIDE-INDUCIBLE GENES ACTIVATOR"/>
    <property type="match status" value="1"/>
</dbReference>
<evidence type="ECO:0000259" key="7">
    <source>
        <dbReference type="PROSITE" id="PS50931"/>
    </source>
</evidence>
<evidence type="ECO:0000313" key="9">
    <source>
        <dbReference type="Proteomes" id="UP000520814"/>
    </source>
</evidence>
<dbReference type="Pfam" id="PF00126">
    <property type="entry name" value="HTH_1"/>
    <property type="match status" value="1"/>
</dbReference>
<keyword evidence="9" id="KW-1185">Reference proteome</keyword>
<comment type="caution">
    <text evidence="8">The sequence shown here is derived from an EMBL/GenBank/DDBJ whole genome shotgun (WGS) entry which is preliminary data.</text>
</comment>
<dbReference type="PRINTS" id="PR00039">
    <property type="entry name" value="HTHLYSR"/>
</dbReference>
<feature type="domain" description="HTH lysR-type" evidence="7">
    <location>
        <begin position="7"/>
        <end position="64"/>
    </location>
</feature>
<dbReference type="GO" id="GO:0003677">
    <property type="term" value="F:DNA binding"/>
    <property type="evidence" value="ECO:0007669"/>
    <property type="project" value="UniProtKB-KW"/>
</dbReference>
<sequence length="318" mass="34912">MDRIENLSLRDLRLLVTLAERRHFARTAEEFGLSQATLSATVKKIEAAFGKPLFTRSSRSVSLTPEGESVVRQALVVLDESTLLAQTFQDASAPLCGRFRLGAFPTLAPYLFPLILPSLLASYANLQLVLTEALTDDLLRLLRARQLDAALLALPQDEGDLAVYPLFREPFWLGVAHEHPLAQHAQLRVEDVPLDELLLLEPGHCLRDQVLAACGTGFLSHKRIVHAAGLETQRALVAARLGCAILPALATRRPDSSIRAIPFAPPTPGRTIALVTRKTNQDDRDSQSLVAFLRRLPSLELLLESVPPTERGRPEALA</sequence>